<dbReference type="AlphaFoldDB" id="A0A254N4I7"/>
<feature type="region of interest" description="Disordered" evidence="1">
    <location>
        <begin position="40"/>
        <end position="75"/>
    </location>
</feature>
<name>A0A254N4I7_9BURK</name>
<reference evidence="2 3" key="1">
    <citation type="journal article" date="2007" name="Int. J. Syst. Evol. Microbiol.">
        <title>Description of Pelomonas aquatica sp. nov. and Pelomonas puraquae sp. nov., isolated from industrial and haemodialysis water.</title>
        <authorList>
            <person name="Gomila M."/>
            <person name="Bowien B."/>
            <person name="Falsen E."/>
            <person name="Moore E.R."/>
            <person name="Lalucat J."/>
        </authorList>
    </citation>
    <scope>NUCLEOTIDE SEQUENCE [LARGE SCALE GENOMIC DNA]</scope>
    <source>
        <strain evidence="2 3">CCUG 52769</strain>
    </source>
</reference>
<keyword evidence="3" id="KW-1185">Reference proteome</keyword>
<evidence type="ECO:0000313" key="2">
    <source>
        <dbReference type="EMBL" id="OWR02985.1"/>
    </source>
</evidence>
<organism evidence="2 3">
    <name type="scientific">Roseateles puraquae</name>
    <dbReference type="NCBI Taxonomy" id="431059"/>
    <lineage>
        <taxon>Bacteria</taxon>
        <taxon>Pseudomonadati</taxon>
        <taxon>Pseudomonadota</taxon>
        <taxon>Betaproteobacteria</taxon>
        <taxon>Burkholderiales</taxon>
        <taxon>Sphaerotilaceae</taxon>
        <taxon>Roseateles</taxon>
    </lineage>
</organism>
<accession>A0A254N4I7</accession>
<sequence length="75" mass="8196">MRFVPSLRLFRRDVATRQQPDPADLGTAFGLDACLDGGGISEYRSQPPSDFLESQSGSGHATQESPLSWLSRRTA</sequence>
<protein>
    <submittedName>
        <fullName evidence="2">Uncharacterized protein</fullName>
    </submittedName>
</protein>
<evidence type="ECO:0000313" key="3">
    <source>
        <dbReference type="Proteomes" id="UP000197446"/>
    </source>
</evidence>
<evidence type="ECO:0000256" key="1">
    <source>
        <dbReference type="SAM" id="MobiDB-lite"/>
    </source>
</evidence>
<dbReference type="Proteomes" id="UP000197446">
    <property type="component" value="Unassembled WGS sequence"/>
</dbReference>
<dbReference type="EMBL" id="NISI01000006">
    <property type="protein sequence ID" value="OWR02985.1"/>
    <property type="molecule type" value="Genomic_DNA"/>
</dbReference>
<comment type="caution">
    <text evidence="2">The sequence shown here is derived from an EMBL/GenBank/DDBJ whole genome shotgun (WGS) entry which is preliminary data.</text>
</comment>
<feature type="compositionally biased region" description="Polar residues" evidence="1">
    <location>
        <begin position="43"/>
        <end position="75"/>
    </location>
</feature>
<gene>
    <name evidence="2" type="ORF">CDO81_15500</name>
</gene>
<proteinExistence type="predicted"/>
<dbReference type="RefSeq" id="WP_088484139.1">
    <property type="nucleotide sequence ID" value="NZ_NISI01000006.1"/>
</dbReference>
<dbReference type="OrthoDB" id="9154413at2"/>